<evidence type="ECO:0000313" key="1">
    <source>
        <dbReference type="EMBL" id="MDL0081275.1"/>
    </source>
</evidence>
<proteinExistence type="predicted"/>
<sequence>MKSFLKAYTLPLLVLVLGGGIYYIVFSTSVQSRLGDSDAPKPKDSTIAKEPESTPPSINAQGEIYTTDNNILHLSSEPANLAQNDLPDREPSTQDPHSQDPLESSTQTPAHIDSTSSTSPAPETISSPIQDISQDISAQPNDKRPEAIYYSKAVSLNIRAIPKTSGRILGKLTLGQSVVVVEIQDEWAKLDSGGWVSLALLSPTQPSERLYVVLPNTLNIRQSPESSAPVVGALYKGQKVQVEMTQDEWAKINSGGWVSLRLIKAL</sequence>
<comment type="caution">
    <text evidence="1">The sequence shown here is derived from an EMBL/GenBank/DDBJ whole genome shotgun (WGS) entry which is preliminary data.</text>
</comment>
<name>A0ACC6FQ26_9HELI</name>
<accession>A0ACC6FQ26</accession>
<gene>
    <name evidence="1" type="ORF">NYG90_01025</name>
</gene>
<evidence type="ECO:0000313" key="2">
    <source>
        <dbReference type="Proteomes" id="UP001173802"/>
    </source>
</evidence>
<keyword evidence="2" id="KW-1185">Reference proteome</keyword>
<reference evidence="1 2" key="1">
    <citation type="journal article" date="2023" name="Microorganisms">
        <title>Isolation and Genomic Characteristics of Cat-Borne Campylobacter felis sp. nov. and Sheep-Borne Campylobacter ovis sp. nov.</title>
        <authorList>
            <person name="Wang H."/>
            <person name="Li Y."/>
            <person name="Gu Y."/>
            <person name="Zhou G."/>
            <person name="Chen X."/>
            <person name="Zhang X."/>
            <person name="Shao Z."/>
            <person name="Zhang J."/>
            <person name="Zhang M."/>
        </authorList>
    </citation>
    <scope>NUCLEOTIDE SEQUENCE [LARGE SCALE GENOMIC DNA]</scope>
    <source>
        <strain evidence="1 2">XJK30-2</strain>
    </source>
</reference>
<dbReference type="EMBL" id="JANURN010000001">
    <property type="protein sequence ID" value="MDL0081275.1"/>
    <property type="molecule type" value="Genomic_DNA"/>
</dbReference>
<protein>
    <submittedName>
        <fullName evidence="1">SH3 domain-containing protein</fullName>
    </submittedName>
</protein>
<organism evidence="1 2">
    <name type="scientific">Helicobacter zhangjianzhongii</name>
    <dbReference type="NCBI Taxonomy" id="2974574"/>
    <lineage>
        <taxon>Bacteria</taxon>
        <taxon>Pseudomonadati</taxon>
        <taxon>Campylobacterota</taxon>
        <taxon>Epsilonproteobacteria</taxon>
        <taxon>Campylobacterales</taxon>
        <taxon>Helicobacteraceae</taxon>
        <taxon>Helicobacter</taxon>
    </lineage>
</organism>
<dbReference type="Proteomes" id="UP001173802">
    <property type="component" value="Unassembled WGS sequence"/>
</dbReference>